<keyword evidence="2" id="KW-1185">Reference proteome</keyword>
<dbReference type="EMBL" id="KZ821621">
    <property type="protein sequence ID" value="PYH70217.1"/>
    <property type="molecule type" value="Genomic_DNA"/>
</dbReference>
<accession>A0A319BC03</accession>
<sequence length="334" mass="37685">MSLRKLFRRLRCSKQKKKVNDETFKEARKEILVGLREIHRSVRLSPLTSLTNDQAADYNINCVELTLRTDGGSSATAQTYFKPWTLEKLEQFPLNLDDPDTKSSVRVNEACFADLDEERSRESTGELDPESDDSGLLLSSVFLCQFTWHARRTTGVGATLDDLSGWFGRSFNNTIIKERYMNMAMFTDPGSDPLASPPLSFEDAWYPNLPEGQELPHINLIVTHEGVCDNNILRSELLVLLGVMRTRLGRVALRDHVVAPVLLTSCTNNLKARILIAYFDGKKLVVLKSALHDFYTPEARERNIALFLLYMCSQAVGNTKALPVPMAMEEHATE</sequence>
<dbReference type="Proteomes" id="UP000248405">
    <property type="component" value="Unassembled WGS sequence"/>
</dbReference>
<evidence type="ECO:0000313" key="2">
    <source>
        <dbReference type="Proteomes" id="UP000248405"/>
    </source>
</evidence>
<reference evidence="1" key="1">
    <citation type="submission" date="2016-12" db="EMBL/GenBank/DDBJ databases">
        <title>The genomes of Aspergillus section Nigri reveals drivers in fungal speciation.</title>
        <authorList>
            <consortium name="DOE Joint Genome Institute"/>
            <person name="Vesth T.C."/>
            <person name="Nybo J."/>
            <person name="Theobald S."/>
            <person name="Brandl J."/>
            <person name="Frisvad J.C."/>
            <person name="Nielsen K.F."/>
            <person name="Lyhne E.K."/>
            <person name="Kogle M.E."/>
            <person name="Kuo A."/>
            <person name="Riley R."/>
            <person name="Clum A."/>
            <person name="Nolan M."/>
            <person name="Lipzen A."/>
            <person name="Salamov A."/>
            <person name="Henrissat B."/>
            <person name="Wiebenga A."/>
            <person name="De Vries R.P."/>
            <person name="Grigoriev I.V."/>
            <person name="Mortensen U.H."/>
            <person name="Andersen M.R."/>
            <person name="Baker S.E."/>
        </authorList>
    </citation>
    <scope>NUCLEOTIDE SEQUENCE [LARGE SCALE GENOMIC DNA]</scope>
    <source>
        <strain evidence="1">CBS 113365</strain>
    </source>
</reference>
<name>A0A319BC03_ASPVC</name>
<dbReference type="AlphaFoldDB" id="A0A319BC03"/>
<organism evidence="1 2">
    <name type="scientific">Aspergillus vadensis (strain CBS 113365 / IMI 142717 / IBT 24658)</name>
    <dbReference type="NCBI Taxonomy" id="1448311"/>
    <lineage>
        <taxon>Eukaryota</taxon>
        <taxon>Fungi</taxon>
        <taxon>Dikarya</taxon>
        <taxon>Ascomycota</taxon>
        <taxon>Pezizomycotina</taxon>
        <taxon>Eurotiomycetes</taxon>
        <taxon>Eurotiomycetidae</taxon>
        <taxon>Eurotiales</taxon>
        <taxon>Aspergillaceae</taxon>
        <taxon>Aspergillus</taxon>
        <taxon>Aspergillus subgen. Circumdati</taxon>
    </lineage>
</organism>
<dbReference type="RefSeq" id="XP_025564011.1">
    <property type="nucleotide sequence ID" value="XM_025712145.1"/>
</dbReference>
<evidence type="ECO:0000313" key="1">
    <source>
        <dbReference type="EMBL" id="PYH70217.1"/>
    </source>
</evidence>
<dbReference type="OrthoDB" id="4177740at2759"/>
<protein>
    <submittedName>
        <fullName evidence="1">Uncharacterized protein</fullName>
    </submittedName>
</protein>
<gene>
    <name evidence="1" type="ORF">BO88DRAFT_480392</name>
</gene>
<dbReference type="GeneID" id="37216737"/>
<proteinExistence type="predicted"/>